<evidence type="ECO:0000256" key="1">
    <source>
        <dbReference type="ARBA" id="ARBA00023239"/>
    </source>
</evidence>
<sequence>MLSLSKITSLIPHRPPFLWVDKVLEYSAGSMIAEKAIPKDLDIFEGHYPENPILPGVILCEAVFQTGALLIAKILEDDNAELLKNGQALNAGVPVLTRIGGARFKRSVSPGDIIQMHVKLKEKVAGAWFMKGTIKVKEKMAVQVEFSCAMTPATTQA</sequence>
<evidence type="ECO:0000313" key="2">
    <source>
        <dbReference type="EMBL" id="MBC8208355.1"/>
    </source>
</evidence>
<dbReference type="GO" id="GO:0016829">
    <property type="term" value="F:lyase activity"/>
    <property type="evidence" value="ECO:0007669"/>
    <property type="project" value="UniProtKB-KW"/>
</dbReference>
<evidence type="ECO:0000313" key="3">
    <source>
        <dbReference type="Proteomes" id="UP000599024"/>
    </source>
</evidence>
<gene>
    <name evidence="2" type="ORF">H8E79_04205</name>
</gene>
<dbReference type="InterPro" id="IPR029069">
    <property type="entry name" value="HotDog_dom_sf"/>
</dbReference>
<protein>
    <submittedName>
        <fullName evidence="2">Beta-hydroxyacyl-ACP dehydratase</fullName>
    </submittedName>
</protein>
<comment type="caution">
    <text evidence="2">The sequence shown here is derived from an EMBL/GenBank/DDBJ whole genome shotgun (WGS) entry which is preliminary data.</text>
</comment>
<dbReference type="AlphaFoldDB" id="A0A8J6NBB1"/>
<dbReference type="Proteomes" id="UP000599024">
    <property type="component" value="Unassembled WGS sequence"/>
</dbReference>
<dbReference type="Gene3D" id="3.10.129.10">
    <property type="entry name" value="Hotdog Thioesterase"/>
    <property type="match status" value="1"/>
</dbReference>
<accession>A0A8J6NBB1</accession>
<dbReference type="EMBL" id="JACNLK010000035">
    <property type="protein sequence ID" value="MBC8208355.1"/>
    <property type="molecule type" value="Genomic_DNA"/>
</dbReference>
<reference evidence="2 3" key="1">
    <citation type="submission" date="2020-08" db="EMBL/GenBank/DDBJ databases">
        <title>Bridging the membrane lipid divide: bacteria of the FCB group superphylum have the potential to synthesize archaeal ether lipids.</title>
        <authorList>
            <person name="Villanueva L."/>
            <person name="Von Meijenfeldt F.A.B."/>
            <person name="Westbye A.B."/>
            <person name="Yadav S."/>
            <person name="Hopmans E.C."/>
            <person name="Dutilh B.E."/>
            <person name="Sinninghe Damste J.S."/>
        </authorList>
    </citation>
    <scope>NUCLEOTIDE SEQUENCE [LARGE SCALE GENOMIC DNA]</scope>
    <source>
        <strain evidence="2">NIOZ-UU81</strain>
    </source>
</reference>
<dbReference type="PANTHER" id="PTHR30272:SF1">
    <property type="entry name" value="3-HYDROXYACYL-[ACYL-CARRIER-PROTEIN] DEHYDRATASE"/>
    <property type="match status" value="1"/>
</dbReference>
<dbReference type="PANTHER" id="PTHR30272">
    <property type="entry name" value="3-HYDROXYACYL-[ACYL-CARRIER-PROTEIN] DEHYDRATASE"/>
    <property type="match status" value="1"/>
</dbReference>
<dbReference type="CDD" id="cd01288">
    <property type="entry name" value="FabZ"/>
    <property type="match status" value="1"/>
</dbReference>
<dbReference type="Pfam" id="PF07977">
    <property type="entry name" value="FabA"/>
    <property type="match status" value="1"/>
</dbReference>
<name>A0A8J6NBB1_9BACT</name>
<keyword evidence="1" id="KW-0456">Lyase</keyword>
<dbReference type="SUPFAM" id="SSF54637">
    <property type="entry name" value="Thioesterase/thiol ester dehydrase-isomerase"/>
    <property type="match status" value="1"/>
</dbReference>
<proteinExistence type="predicted"/>
<organism evidence="2 3">
    <name type="scientific">Candidatus Desulfatifera sulfidica</name>
    <dbReference type="NCBI Taxonomy" id="2841691"/>
    <lineage>
        <taxon>Bacteria</taxon>
        <taxon>Pseudomonadati</taxon>
        <taxon>Thermodesulfobacteriota</taxon>
        <taxon>Desulfobulbia</taxon>
        <taxon>Desulfobulbales</taxon>
        <taxon>Desulfobulbaceae</taxon>
        <taxon>Candidatus Desulfatifera</taxon>
    </lineage>
</organism>
<dbReference type="InterPro" id="IPR013114">
    <property type="entry name" value="FabA_FabZ"/>
</dbReference>